<dbReference type="Pfam" id="PF22124">
    <property type="entry name" value="Glyco_hydro_95_cat"/>
    <property type="match status" value="1"/>
</dbReference>
<dbReference type="InterPro" id="IPR008928">
    <property type="entry name" value="6-hairpin_glycosidase_sf"/>
</dbReference>
<dbReference type="InterPro" id="IPR049053">
    <property type="entry name" value="AFCA-like_C"/>
</dbReference>
<dbReference type="InterPro" id="IPR054363">
    <property type="entry name" value="GH95_cat"/>
</dbReference>
<dbReference type="KEGG" id="tgi:RBB81_14045"/>
<feature type="domain" description="Glycosyl hydrolase family 95 catalytic" evidence="2">
    <location>
        <begin position="17"/>
        <end position="62"/>
    </location>
</feature>
<dbReference type="Pfam" id="PF21307">
    <property type="entry name" value="Glyco_hydro_95_C"/>
    <property type="match status" value="1"/>
</dbReference>
<evidence type="ECO:0000259" key="2">
    <source>
        <dbReference type="Pfam" id="PF22124"/>
    </source>
</evidence>
<evidence type="ECO:0000313" key="3">
    <source>
        <dbReference type="EMBL" id="XCB20709.1"/>
    </source>
</evidence>
<protein>
    <recommendedName>
        <fullName evidence="4">Alpha-L-fucosidase</fullName>
    </recommendedName>
</protein>
<feature type="domain" description="Alpha fucosidase A-like C-terminal" evidence="1">
    <location>
        <begin position="64"/>
        <end position="156"/>
    </location>
</feature>
<dbReference type="PANTHER" id="PTHR31084:SF0">
    <property type="entry name" value="ALPHA-L-FUCOSIDASE 2"/>
    <property type="match status" value="1"/>
</dbReference>
<dbReference type="GO" id="GO:0004560">
    <property type="term" value="F:alpha-L-fucosidase activity"/>
    <property type="evidence" value="ECO:0007669"/>
    <property type="project" value="TreeGrafter"/>
</dbReference>
<dbReference type="EMBL" id="CP132938">
    <property type="protein sequence ID" value="XCB20709.1"/>
    <property type="molecule type" value="Genomic_DNA"/>
</dbReference>
<dbReference type="AlphaFoldDB" id="A0AAU7YVV4"/>
<name>A0AAU7YVV4_9BACT</name>
<evidence type="ECO:0000259" key="1">
    <source>
        <dbReference type="Pfam" id="PF21307"/>
    </source>
</evidence>
<dbReference type="Gene3D" id="2.60.40.1180">
    <property type="entry name" value="Golgi alpha-mannosidase II"/>
    <property type="match status" value="1"/>
</dbReference>
<accession>A0AAU7YVV4</accession>
<dbReference type="PANTHER" id="PTHR31084">
    <property type="entry name" value="ALPHA-L-FUCOSIDASE 2"/>
    <property type="match status" value="1"/>
</dbReference>
<gene>
    <name evidence="3" type="ORF">RBB81_14045</name>
</gene>
<dbReference type="SUPFAM" id="SSF48208">
    <property type="entry name" value="Six-hairpin glycosidases"/>
    <property type="match status" value="1"/>
</dbReference>
<dbReference type="InterPro" id="IPR013780">
    <property type="entry name" value="Glyco_hydro_b"/>
</dbReference>
<dbReference type="GO" id="GO:0005975">
    <property type="term" value="P:carbohydrate metabolic process"/>
    <property type="evidence" value="ECO:0007669"/>
    <property type="project" value="InterPro"/>
</dbReference>
<reference evidence="3" key="1">
    <citation type="submission" date="2023-08" db="EMBL/GenBank/DDBJ databases">
        <authorList>
            <person name="Messyasz A."/>
            <person name="Mannisto M.K."/>
            <person name="Kerkhof L.J."/>
            <person name="Haggblom M."/>
        </authorList>
    </citation>
    <scope>NUCLEOTIDE SEQUENCE</scope>
    <source>
        <strain evidence="3">M8UP39</strain>
    </source>
</reference>
<organism evidence="3">
    <name type="scientific">Tunturiibacter gelidiferens</name>
    <dbReference type="NCBI Taxonomy" id="3069689"/>
    <lineage>
        <taxon>Bacteria</taxon>
        <taxon>Pseudomonadati</taxon>
        <taxon>Acidobacteriota</taxon>
        <taxon>Terriglobia</taxon>
        <taxon>Terriglobales</taxon>
        <taxon>Acidobacteriaceae</taxon>
        <taxon>Tunturiibacter</taxon>
    </lineage>
</organism>
<reference evidence="3" key="2">
    <citation type="journal article" date="2024" name="Environ. Microbiol.">
        <title>Genome analysis and description of Tunturibacter gen. nov. expands the diversity of Terriglobia in tundra soils.</title>
        <authorList>
            <person name="Messyasz A."/>
            <person name="Mannisto M.K."/>
            <person name="Kerkhof L.J."/>
            <person name="Haggblom M.M."/>
        </authorList>
    </citation>
    <scope>NUCLEOTIDE SEQUENCE</scope>
    <source>
        <strain evidence="3">M8UP39</strain>
    </source>
</reference>
<sequence>MLIEHSTGSNLFDTHPLGEALETAIAASSGEKTVHSKSAGTPHSIFQIDGNFGATAAIAELLLQSHDKEVALLPALPIAWKNGSIRGLRARGGLEVALRWKDGKLVDTELLALRDGTHRLRVQRGLRLIRATNAKGDTVDLTPDKDGEIVTMRVRKGQ</sequence>
<proteinExistence type="predicted"/>
<evidence type="ECO:0008006" key="4">
    <source>
        <dbReference type="Google" id="ProtNLM"/>
    </source>
</evidence>